<evidence type="ECO:0000313" key="3">
    <source>
        <dbReference type="Proteomes" id="UP000018001"/>
    </source>
</evidence>
<sequence length="174" mass="18140">MADEAWAEVPLPAGSAGGGSARSAQQIAREETAGGLQRPTGHVLCTETLFWGRARDVVLPNGQRQARPSPNKPSLRCFGSPITLPPDPGILRRSPVSASVRQEQGAMGARPGQAGLLPPVTCQSRARRGALGGSASPPDLSCSGWYRLCASRPGGRVIHETVTATAIYGNYSIS</sequence>
<evidence type="ECO:0000313" key="2">
    <source>
        <dbReference type="EMBL" id="GAD95297.1"/>
    </source>
</evidence>
<dbReference type="EMBL" id="BAUL01000120">
    <property type="protein sequence ID" value="GAD95297.1"/>
    <property type="molecule type" value="Genomic_DNA"/>
</dbReference>
<dbReference type="HOGENOM" id="CLU_1539800_0_0_1"/>
<comment type="caution">
    <text evidence="2">The sequence shown here is derived from an EMBL/GenBank/DDBJ whole genome shotgun (WGS) entry which is preliminary data.</text>
</comment>
<accession>V5G342</accession>
<dbReference type="Proteomes" id="UP000018001">
    <property type="component" value="Unassembled WGS sequence"/>
</dbReference>
<protein>
    <submittedName>
        <fullName evidence="2">Uncharacterized protein</fullName>
    </submittedName>
</protein>
<organism evidence="2 3">
    <name type="scientific">Byssochlamys spectabilis (strain No. 5 / NBRC 109023)</name>
    <name type="common">Paecilomyces variotii</name>
    <dbReference type="NCBI Taxonomy" id="1356009"/>
    <lineage>
        <taxon>Eukaryota</taxon>
        <taxon>Fungi</taxon>
        <taxon>Dikarya</taxon>
        <taxon>Ascomycota</taxon>
        <taxon>Pezizomycotina</taxon>
        <taxon>Eurotiomycetes</taxon>
        <taxon>Eurotiomycetidae</taxon>
        <taxon>Eurotiales</taxon>
        <taxon>Thermoascaceae</taxon>
        <taxon>Paecilomyces</taxon>
    </lineage>
</organism>
<dbReference type="AlphaFoldDB" id="V5G342"/>
<evidence type="ECO:0000256" key="1">
    <source>
        <dbReference type="SAM" id="MobiDB-lite"/>
    </source>
</evidence>
<reference evidence="3" key="1">
    <citation type="journal article" date="2014" name="Genome Announc.">
        <title>Draft genome sequence of the formaldehyde-resistant fungus Byssochlamys spectabilis No. 5 (anamorph Paecilomyces variotii No. 5) (NBRC109023).</title>
        <authorList>
            <person name="Oka T."/>
            <person name="Ekino K."/>
            <person name="Fukuda K."/>
            <person name="Nomura Y."/>
        </authorList>
    </citation>
    <scope>NUCLEOTIDE SEQUENCE [LARGE SCALE GENOMIC DNA]</scope>
    <source>
        <strain evidence="3">No. 5 / NBRC 109023</strain>
    </source>
</reference>
<proteinExistence type="predicted"/>
<feature type="region of interest" description="Disordered" evidence="1">
    <location>
        <begin position="61"/>
        <end position="83"/>
    </location>
</feature>
<keyword evidence="3" id="KW-1185">Reference proteome</keyword>
<dbReference type="InParanoid" id="V5G342"/>
<gene>
    <name evidence="2" type="ORF">PVAR5_3939</name>
</gene>
<name>V5G342_BYSSN</name>
<feature type="region of interest" description="Disordered" evidence="1">
    <location>
        <begin position="1"/>
        <end position="39"/>
    </location>
</feature>